<dbReference type="InterPro" id="IPR007627">
    <property type="entry name" value="RNA_pol_sigma70_r2"/>
</dbReference>
<dbReference type="GO" id="GO:0003677">
    <property type="term" value="F:DNA binding"/>
    <property type="evidence" value="ECO:0007669"/>
    <property type="project" value="UniProtKB-KW"/>
</dbReference>
<feature type="region of interest" description="Disordered" evidence="6">
    <location>
        <begin position="109"/>
        <end position="129"/>
    </location>
</feature>
<dbReference type="GO" id="GO:0006352">
    <property type="term" value="P:DNA-templated transcription initiation"/>
    <property type="evidence" value="ECO:0007669"/>
    <property type="project" value="InterPro"/>
</dbReference>
<accession>E6SGI9</accession>
<dbReference type="SUPFAM" id="SSF88946">
    <property type="entry name" value="Sigma2 domain of RNA polymerase sigma factors"/>
    <property type="match status" value="1"/>
</dbReference>
<evidence type="ECO:0000313" key="9">
    <source>
        <dbReference type="EMBL" id="ADU50535.1"/>
    </source>
</evidence>
<dbReference type="Pfam" id="PF08281">
    <property type="entry name" value="Sigma70_r4_2"/>
    <property type="match status" value="1"/>
</dbReference>
<proteinExistence type="inferred from homology"/>
<dbReference type="Proteomes" id="UP000008915">
    <property type="component" value="Chromosome"/>
</dbReference>
<dbReference type="PANTHER" id="PTHR43133">
    <property type="entry name" value="RNA POLYMERASE ECF-TYPE SIGMA FACTO"/>
    <property type="match status" value="1"/>
</dbReference>
<keyword evidence="10" id="KW-1185">Reference proteome</keyword>
<keyword evidence="4" id="KW-0238">DNA-binding</keyword>
<dbReference type="Gene3D" id="1.10.10.10">
    <property type="entry name" value="Winged helix-like DNA-binding domain superfamily/Winged helix DNA-binding domain"/>
    <property type="match status" value="1"/>
</dbReference>
<dbReference type="GO" id="GO:0016987">
    <property type="term" value="F:sigma factor activity"/>
    <property type="evidence" value="ECO:0007669"/>
    <property type="project" value="UniProtKB-KW"/>
</dbReference>
<reference evidence="9 10" key="1">
    <citation type="journal article" date="2010" name="Stand. Genomic Sci.">
        <title>Complete genome sequence of Thermaerobacter marianensis type strain (7p75a).</title>
        <authorList>
            <person name="Han C."/>
            <person name="Gu W."/>
            <person name="Zhang X."/>
            <person name="Lapidus A."/>
            <person name="Nolan M."/>
            <person name="Copeland A."/>
            <person name="Lucas S."/>
            <person name="Del Rio T.G."/>
            <person name="Tice H."/>
            <person name="Cheng J.F."/>
            <person name="Tapia R."/>
            <person name="Goodwin L."/>
            <person name="Pitluck S."/>
            <person name="Pagani I."/>
            <person name="Ivanova N."/>
            <person name="Mavromatis K."/>
            <person name="Mikhailova N."/>
            <person name="Pati A."/>
            <person name="Chen A."/>
            <person name="Palaniappan K."/>
            <person name="Land M."/>
            <person name="Hauser L."/>
            <person name="Chang Y.J."/>
            <person name="Jeffries C.D."/>
            <person name="Schneider S."/>
            <person name="Rohde M."/>
            <person name="Goker M."/>
            <person name="Pukall R."/>
            <person name="Woyke T."/>
            <person name="Bristow J."/>
            <person name="Eisen J.A."/>
            <person name="Markowitz V."/>
            <person name="Hugenholtz P."/>
            <person name="Kyrpides N.C."/>
            <person name="Klenk H.P."/>
            <person name="Detter J.C."/>
        </authorList>
    </citation>
    <scope>NUCLEOTIDE SEQUENCE [LARGE SCALE GENOMIC DNA]</scope>
    <source>
        <strain evidence="10">ATCC 700841 / DSM 12885 / JCM 10246 / 7p75a</strain>
    </source>
</reference>
<gene>
    <name evidence="9" type="ordered locus">Tmar_0414</name>
</gene>
<dbReference type="SUPFAM" id="SSF88659">
    <property type="entry name" value="Sigma3 and sigma4 domains of RNA polymerase sigma factors"/>
    <property type="match status" value="1"/>
</dbReference>
<evidence type="ECO:0000256" key="4">
    <source>
        <dbReference type="ARBA" id="ARBA00023125"/>
    </source>
</evidence>
<keyword evidence="5" id="KW-0804">Transcription</keyword>
<dbReference type="KEGG" id="tmr:Tmar_0414"/>
<dbReference type="Gene3D" id="1.10.1740.10">
    <property type="match status" value="1"/>
</dbReference>
<evidence type="ECO:0000256" key="5">
    <source>
        <dbReference type="ARBA" id="ARBA00023163"/>
    </source>
</evidence>
<keyword evidence="3" id="KW-0731">Sigma factor</keyword>
<dbReference type="STRING" id="644966.Tmar_0414"/>
<dbReference type="RefSeq" id="WP_013494840.1">
    <property type="nucleotide sequence ID" value="NC_014831.1"/>
</dbReference>
<dbReference type="InterPro" id="IPR036388">
    <property type="entry name" value="WH-like_DNA-bd_sf"/>
</dbReference>
<dbReference type="InterPro" id="IPR013325">
    <property type="entry name" value="RNA_pol_sigma_r2"/>
</dbReference>
<evidence type="ECO:0000259" key="7">
    <source>
        <dbReference type="Pfam" id="PF04542"/>
    </source>
</evidence>
<dbReference type="CDD" id="cd06171">
    <property type="entry name" value="Sigma70_r4"/>
    <property type="match status" value="1"/>
</dbReference>
<dbReference type="Pfam" id="PF04542">
    <property type="entry name" value="Sigma70_r2"/>
    <property type="match status" value="1"/>
</dbReference>
<feature type="domain" description="RNA polymerase sigma factor 70 region 4 type 2" evidence="8">
    <location>
        <begin position="145"/>
        <end position="195"/>
    </location>
</feature>
<evidence type="ECO:0000256" key="1">
    <source>
        <dbReference type="ARBA" id="ARBA00010641"/>
    </source>
</evidence>
<name>E6SGI9_THEM7</name>
<keyword evidence="2" id="KW-0805">Transcription regulation</keyword>
<dbReference type="EMBL" id="CP002344">
    <property type="protein sequence ID" value="ADU50535.1"/>
    <property type="molecule type" value="Genomic_DNA"/>
</dbReference>
<evidence type="ECO:0000259" key="8">
    <source>
        <dbReference type="Pfam" id="PF08281"/>
    </source>
</evidence>
<sequence>MPDRHDGRQRTGGADPSGVAAWSDEALVQRAREGDLDAFTALVERYQVAVYNLCLRLTNQPADAADAAQEVFLRVYTNLRRFQGRGPFRSWVYRIAVNTCRDELRRRRRRPVPALAPPGPDAHPLPAGDDGDPARAVVGREVQAAIQDALGRLPEVFRTVVVLRDVEGLSYEEVAAVLGVSIGTVKSRVHRGRVMLRDWLAAAGWLAGRGKGGDGP</sequence>
<organism evidence="9 10">
    <name type="scientific">Thermaerobacter marianensis (strain ATCC 700841 / DSM 12885 / JCM 10246 / 7p75a)</name>
    <dbReference type="NCBI Taxonomy" id="644966"/>
    <lineage>
        <taxon>Bacteria</taxon>
        <taxon>Bacillati</taxon>
        <taxon>Bacillota</taxon>
        <taxon>Clostridia</taxon>
        <taxon>Eubacteriales</taxon>
        <taxon>Clostridiales Family XVII. Incertae Sedis</taxon>
        <taxon>Thermaerobacter</taxon>
    </lineage>
</organism>
<dbReference type="InterPro" id="IPR013249">
    <property type="entry name" value="RNA_pol_sigma70_r4_t2"/>
</dbReference>
<evidence type="ECO:0000256" key="6">
    <source>
        <dbReference type="SAM" id="MobiDB-lite"/>
    </source>
</evidence>
<feature type="domain" description="RNA polymerase sigma-70 region 2" evidence="7">
    <location>
        <begin position="42"/>
        <end position="110"/>
    </location>
</feature>
<evidence type="ECO:0000313" key="10">
    <source>
        <dbReference type="Proteomes" id="UP000008915"/>
    </source>
</evidence>
<dbReference type="InterPro" id="IPR013324">
    <property type="entry name" value="RNA_pol_sigma_r3/r4-like"/>
</dbReference>
<dbReference type="OrthoDB" id="9784984at2"/>
<comment type="similarity">
    <text evidence="1">Belongs to the sigma-70 factor family. ECF subfamily.</text>
</comment>
<dbReference type="PANTHER" id="PTHR43133:SF8">
    <property type="entry name" value="RNA POLYMERASE SIGMA FACTOR HI_1459-RELATED"/>
    <property type="match status" value="1"/>
</dbReference>
<reference evidence="10" key="2">
    <citation type="journal article" date="2010" name="Stand. Genomic Sci.">
        <title>Complete genome sequence of Thermaerobacter marianensis type strain (7p75aT).</title>
        <authorList>
            <person name="Han C."/>
            <person name="Gu W."/>
            <person name="Zhang X."/>
            <person name="Lapidus A."/>
            <person name="Nolan M."/>
            <person name="Copeland A."/>
            <person name="Lucas S."/>
            <person name="Glavina Del Rio T."/>
            <person name="Tice H."/>
            <person name="Cheng J."/>
            <person name="Tapia R."/>
            <person name="Goodwin L."/>
            <person name="Pitluck S."/>
            <person name="Pagani I."/>
            <person name="Ivanova N."/>
            <person name="Mavromatis K."/>
            <person name="Mikhailova N."/>
            <person name="Pati A."/>
            <person name="Chen A."/>
            <person name="Palaniappan K."/>
            <person name="Land M."/>
            <person name="Hauser L."/>
            <person name="Chang Y."/>
            <person name="Jeffries C."/>
            <person name="Schneider S."/>
            <person name="Rohde M."/>
            <person name="Goker M."/>
            <person name="Pukall R."/>
            <person name="Woyke T."/>
            <person name="Bristow J."/>
            <person name="Eisen J."/>
            <person name="Markowitz V."/>
            <person name="Hugenholtz P."/>
            <person name="Kyrpides N."/>
            <person name="Klenk H."/>
            <person name="Detter J."/>
        </authorList>
    </citation>
    <scope>NUCLEOTIDE SEQUENCE [LARGE SCALE GENOMIC DNA]</scope>
    <source>
        <strain evidence="10">ATCC 700841 / DSM 12885 / JCM 10246 / 7p75a</strain>
    </source>
</reference>
<dbReference type="InterPro" id="IPR039425">
    <property type="entry name" value="RNA_pol_sigma-70-like"/>
</dbReference>
<feature type="compositionally biased region" description="Pro residues" evidence="6">
    <location>
        <begin position="114"/>
        <end position="123"/>
    </location>
</feature>
<dbReference type="AlphaFoldDB" id="E6SGI9"/>
<dbReference type="HOGENOM" id="CLU_047691_3_0_9"/>
<dbReference type="NCBIfam" id="TIGR02937">
    <property type="entry name" value="sigma70-ECF"/>
    <property type="match status" value="1"/>
</dbReference>
<evidence type="ECO:0000256" key="3">
    <source>
        <dbReference type="ARBA" id="ARBA00023082"/>
    </source>
</evidence>
<dbReference type="InterPro" id="IPR014284">
    <property type="entry name" value="RNA_pol_sigma-70_dom"/>
</dbReference>
<dbReference type="eggNOG" id="COG1595">
    <property type="taxonomic scope" value="Bacteria"/>
</dbReference>
<protein>
    <submittedName>
        <fullName evidence="9">RNA polymerase, sigma-24 subunit, ECF subfamily</fullName>
    </submittedName>
</protein>
<evidence type="ECO:0000256" key="2">
    <source>
        <dbReference type="ARBA" id="ARBA00023015"/>
    </source>
</evidence>